<keyword evidence="3 6" id="KW-0812">Transmembrane</keyword>
<dbReference type="GO" id="GO:0005886">
    <property type="term" value="C:plasma membrane"/>
    <property type="evidence" value="ECO:0007669"/>
    <property type="project" value="UniProtKB-SubCell"/>
</dbReference>
<protein>
    <submittedName>
        <fullName evidence="7">Lysine transporter LysE</fullName>
    </submittedName>
</protein>
<feature type="transmembrane region" description="Helical" evidence="6">
    <location>
        <begin position="148"/>
        <end position="172"/>
    </location>
</feature>
<dbReference type="GO" id="GO:0015171">
    <property type="term" value="F:amino acid transmembrane transporter activity"/>
    <property type="evidence" value="ECO:0007669"/>
    <property type="project" value="TreeGrafter"/>
</dbReference>
<evidence type="ECO:0000256" key="6">
    <source>
        <dbReference type="SAM" id="Phobius"/>
    </source>
</evidence>
<accession>A0A916VKC8</accession>
<evidence type="ECO:0000313" key="7">
    <source>
        <dbReference type="EMBL" id="GFZ83408.1"/>
    </source>
</evidence>
<dbReference type="Pfam" id="PF01810">
    <property type="entry name" value="LysE"/>
    <property type="match status" value="1"/>
</dbReference>
<reference evidence="7" key="1">
    <citation type="journal article" date="2014" name="Int. J. Syst. Evol. Microbiol.">
        <title>Complete genome sequence of Corynebacterium casei LMG S-19264T (=DSM 44701T), isolated from a smear-ripened cheese.</title>
        <authorList>
            <consortium name="US DOE Joint Genome Institute (JGI-PGF)"/>
            <person name="Walter F."/>
            <person name="Albersmeier A."/>
            <person name="Kalinowski J."/>
            <person name="Ruckert C."/>
        </authorList>
    </citation>
    <scope>NUCLEOTIDE SEQUENCE</scope>
    <source>
        <strain evidence="7">CGMCC 1.15425</strain>
    </source>
</reference>
<evidence type="ECO:0000256" key="4">
    <source>
        <dbReference type="ARBA" id="ARBA00022989"/>
    </source>
</evidence>
<evidence type="ECO:0000256" key="5">
    <source>
        <dbReference type="ARBA" id="ARBA00023136"/>
    </source>
</evidence>
<keyword evidence="4 6" id="KW-1133">Transmembrane helix</keyword>
<dbReference type="PANTHER" id="PTHR30086">
    <property type="entry name" value="ARGININE EXPORTER PROTEIN ARGO"/>
    <property type="match status" value="1"/>
</dbReference>
<proteinExistence type="predicted"/>
<evidence type="ECO:0000256" key="3">
    <source>
        <dbReference type="ARBA" id="ARBA00022692"/>
    </source>
</evidence>
<organism evidence="7 8">
    <name type="scientific">Pseudohongiella nitratireducens</name>
    <dbReference type="NCBI Taxonomy" id="1768907"/>
    <lineage>
        <taxon>Bacteria</taxon>
        <taxon>Pseudomonadati</taxon>
        <taxon>Pseudomonadota</taxon>
        <taxon>Gammaproteobacteria</taxon>
        <taxon>Pseudomonadales</taxon>
        <taxon>Pseudohongiellaceae</taxon>
        <taxon>Pseudohongiella</taxon>
    </lineage>
</organism>
<dbReference type="EMBL" id="BMIY01000014">
    <property type="protein sequence ID" value="GFZ83408.1"/>
    <property type="molecule type" value="Genomic_DNA"/>
</dbReference>
<comment type="subcellular location">
    <subcellularLocation>
        <location evidence="1">Cell membrane</location>
        <topology evidence="1">Multi-pass membrane protein</topology>
    </subcellularLocation>
</comment>
<keyword evidence="2" id="KW-1003">Cell membrane</keyword>
<dbReference type="AlphaFoldDB" id="A0A916VKC8"/>
<feature type="transmembrane region" description="Helical" evidence="6">
    <location>
        <begin position="6"/>
        <end position="28"/>
    </location>
</feature>
<reference evidence="7" key="2">
    <citation type="submission" date="2020-09" db="EMBL/GenBank/DDBJ databases">
        <authorList>
            <person name="Sun Q."/>
            <person name="Zhou Y."/>
        </authorList>
    </citation>
    <scope>NUCLEOTIDE SEQUENCE</scope>
    <source>
        <strain evidence="7">CGMCC 1.15425</strain>
    </source>
</reference>
<keyword evidence="8" id="KW-1185">Reference proteome</keyword>
<dbReference type="RefSeq" id="WP_068810721.1">
    <property type="nucleotide sequence ID" value="NZ_BMIY01000014.1"/>
</dbReference>
<evidence type="ECO:0000256" key="2">
    <source>
        <dbReference type="ARBA" id="ARBA00022475"/>
    </source>
</evidence>
<keyword evidence="5 6" id="KW-0472">Membrane</keyword>
<evidence type="ECO:0000256" key="1">
    <source>
        <dbReference type="ARBA" id="ARBA00004651"/>
    </source>
</evidence>
<feature type="transmembrane region" description="Helical" evidence="6">
    <location>
        <begin position="40"/>
        <end position="65"/>
    </location>
</feature>
<dbReference type="OrthoDB" id="9804822at2"/>
<dbReference type="PANTHER" id="PTHR30086:SF20">
    <property type="entry name" value="ARGININE EXPORTER PROTEIN ARGO-RELATED"/>
    <property type="match status" value="1"/>
</dbReference>
<name>A0A916VKC8_9GAMM</name>
<comment type="caution">
    <text evidence="7">The sequence shown here is derived from an EMBL/GenBank/DDBJ whole genome shotgun (WGS) entry which is preliminary data.</text>
</comment>
<gene>
    <name evidence="7" type="ORF">GCM10011403_28830</name>
</gene>
<dbReference type="InterPro" id="IPR001123">
    <property type="entry name" value="LeuE-type"/>
</dbReference>
<dbReference type="Proteomes" id="UP000627715">
    <property type="component" value="Unassembled WGS sequence"/>
</dbReference>
<sequence length="205" mass="21496">MDLATSFALFTSMVVLALIPGPGILAVVARTLSAGMRHGVSTTAGIVAGDFVFITFALLGLAALSSAMGEFFLLVKYAGALYLIWMGVSLIRGGSQKLDVKAVQAHSHIASFMAGLITTLGNPKAILFYLSFFPAFLELHSLTGLDTVVIFLITTLAVGGVMLAYAWVAHASKGRFQRIKTSSLPRYASGALMVGSGVYLAARSS</sequence>
<dbReference type="PIRSF" id="PIRSF006324">
    <property type="entry name" value="LeuE"/>
    <property type="match status" value="1"/>
</dbReference>
<evidence type="ECO:0000313" key="8">
    <source>
        <dbReference type="Proteomes" id="UP000627715"/>
    </source>
</evidence>
<feature type="transmembrane region" description="Helical" evidence="6">
    <location>
        <begin position="112"/>
        <end position="136"/>
    </location>
</feature>
<feature type="transmembrane region" description="Helical" evidence="6">
    <location>
        <begin position="71"/>
        <end position="91"/>
    </location>
</feature>